<proteinExistence type="predicted"/>
<evidence type="ECO:0000313" key="7">
    <source>
        <dbReference type="Proteomes" id="UP000298860"/>
    </source>
</evidence>
<dbReference type="RefSeq" id="WP_137813527.1">
    <property type="nucleotide sequence ID" value="NZ_BJFL01000007.1"/>
</dbReference>
<dbReference type="GO" id="GO:0016020">
    <property type="term" value="C:membrane"/>
    <property type="evidence" value="ECO:0007669"/>
    <property type="project" value="UniProtKB-SubCell"/>
</dbReference>
<feature type="transmembrane region" description="Helical" evidence="5">
    <location>
        <begin position="184"/>
        <end position="202"/>
    </location>
</feature>
<keyword evidence="2 5" id="KW-0812">Transmembrane</keyword>
<feature type="transmembrane region" description="Helical" evidence="5">
    <location>
        <begin position="214"/>
        <end position="239"/>
    </location>
</feature>
<evidence type="ECO:0000256" key="1">
    <source>
        <dbReference type="ARBA" id="ARBA00004141"/>
    </source>
</evidence>
<comment type="subcellular location">
    <subcellularLocation>
        <location evidence="1">Membrane</location>
        <topology evidence="1">Multi-pass membrane protein</topology>
    </subcellularLocation>
</comment>
<evidence type="ECO:0000256" key="5">
    <source>
        <dbReference type="SAM" id="Phobius"/>
    </source>
</evidence>
<evidence type="ECO:0000256" key="3">
    <source>
        <dbReference type="ARBA" id="ARBA00022989"/>
    </source>
</evidence>
<reference evidence="7" key="1">
    <citation type="submission" date="2019-04" db="EMBL/GenBank/DDBJ databases">
        <title>Draft genome sequence of Pseudonocardiaceae bacterium SL3-2-4.</title>
        <authorList>
            <person name="Ningsih F."/>
            <person name="Yokota A."/>
            <person name="Sakai Y."/>
            <person name="Nanatani K."/>
            <person name="Yabe S."/>
            <person name="Oetari A."/>
            <person name="Sjamsuridzal W."/>
        </authorList>
    </citation>
    <scope>NUCLEOTIDE SEQUENCE [LARGE SCALE GENOMIC DNA]</scope>
    <source>
        <strain evidence="7">SL3-2-4</strain>
    </source>
</reference>
<dbReference type="PANTHER" id="PTHR42770:SF7">
    <property type="entry name" value="MEMBRANE PROTEIN"/>
    <property type="match status" value="1"/>
</dbReference>
<keyword evidence="3 5" id="KW-1133">Transmembrane helix</keyword>
<feature type="transmembrane region" description="Helical" evidence="5">
    <location>
        <begin position="272"/>
        <end position="293"/>
    </location>
</feature>
<dbReference type="EMBL" id="BJFL01000007">
    <property type="protein sequence ID" value="GDY30412.1"/>
    <property type="molecule type" value="Genomic_DNA"/>
</dbReference>
<dbReference type="Proteomes" id="UP000298860">
    <property type="component" value="Unassembled WGS sequence"/>
</dbReference>
<dbReference type="InterPro" id="IPR050367">
    <property type="entry name" value="APC_superfamily"/>
</dbReference>
<dbReference type="Gene3D" id="1.20.1740.10">
    <property type="entry name" value="Amino acid/polyamine transporter I"/>
    <property type="match status" value="1"/>
</dbReference>
<evidence type="ECO:0000256" key="4">
    <source>
        <dbReference type="ARBA" id="ARBA00023136"/>
    </source>
</evidence>
<dbReference type="AlphaFoldDB" id="A0A4D4J5N5"/>
<dbReference type="PIRSF" id="PIRSF006060">
    <property type="entry name" value="AA_transporter"/>
    <property type="match status" value="1"/>
</dbReference>
<evidence type="ECO:0000256" key="2">
    <source>
        <dbReference type="ARBA" id="ARBA00022692"/>
    </source>
</evidence>
<evidence type="ECO:0008006" key="8">
    <source>
        <dbReference type="Google" id="ProtNLM"/>
    </source>
</evidence>
<feature type="transmembrane region" description="Helical" evidence="5">
    <location>
        <begin position="41"/>
        <end position="62"/>
    </location>
</feature>
<keyword evidence="7" id="KW-1185">Reference proteome</keyword>
<feature type="transmembrane region" description="Helical" evidence="5">
    <location>
        <begin position="144"/>
        <end position="164"/>
    </location>
</feature>
<sequence>MSQTLRTRPRAAGAVLTGLGGMLGAGVFAGLAPAAAPAGGWFLVGTVVAALVAGCVTTAVSYRARAVPELDGDQHLREQLGAWPARMSGSAQLLGRAAGLAAVAGTVGEYLAPEYRVPVAVGLVALVTAVDAAGLALNGAWRWVPALGVLAVLGVMVAVCFGAAPPPAAPVPPGLPGADDPSGIAGAAGVMFFAFLGFERITGATAGERRAARWPAPVVLPVLLGVPLAGYLAVGFGAYHQLGGARLALSPVPLRDALAAADAAPLAPLVNLGVLLAATGVLPVVLAGARRAVAAVARAGDLPEVVVRPGAAGTPWRASVLAGAAGAVAAVLLPPAAAIPLAACGMLFHSAFACAAARLALLDTPGLPARLACAGMALCVVVAMSLPVPALLVTAVAVALGTGGCALAARGGR</sequence>
<feature type="transmembrane region" description="Helical" evidence="5">
    <location>
        <begin position="12"/>
        <end position="35"/>
    </location>
</feature>
<feature type="transmembrane region" description="Helical" evidence="5">
    <location>
        <begin position="390"/>
        <end position="409"/>
    </location>
</feature>
<feature type="transmembrane region" description="Helical" evidence="5">
    <location>
        <begin position="93"/>
        <end position="111"/>
    </location>
</feature>
<feature type="transmembrane region" description="Helical" evidence="5">
    <location>
        <begin position="117"/>
        <end position="137"/>
    </location>
</feature>
<evidence type="ECO:0000313" key="6">
    <source>
        <dbReference type="EMBL" id="GDY30412.1"/>
    </source>
</evidence>
<feature type="transmembrane region" description="Helical" evidence="5">
    <location>
        <begin position="314"/>
        <end position="333"/>
    </location>
</feature>
<keyword evidence="4 5" id="KW-0472">Membrane</keyword>
<organism evidence="6 7">
    <name type="scientific">Gandjariella thermophila</name>
    <dbReference type="NCBI Taxonomy" id="1931992"/>
    <lineage>
        <taxon>Bacteria</taxon>
        <taxon>Bacillati</taxon>
        <taxon>Actinomycetota</taxon>
        <taxon>Actinomycetes</taxon>
        <taxon>Pseudonocardiales</taxon>
        <taxon>Pseudonocardiaceae</taxon>
        <taxon>Gandjariella</taxon>
    </lineage>
</organism>
<accession>A0A4D4J5N5</accession>
<name>A0A4D4J5N5_9PSEU</name>
<dbReference type="PANTHER" id="PTHR42770">
    <property type="entry name" value="AMINO ACID TRANSPORTER-RELATED"/>
    <property type="match status" value="1"/>
</dbReference>
<gene>
    <name evidence="6" type="ORF">GTS_20450</name>
</gene>
<comment type="caution">
    <text evidence="6">The sequence shown here is derived from an EMBL/GenBank/DDBJ whole genome shotgun (WGS) entry which is preliminary data.</text>
</comment>
<protein>
    <recommendedName>
        <fullName evidence="8">Amino acid permease</fullName>
    </recommendedName>
</protein>